<evidence type="ECO:0000313" key="1">
    <source>
        <dbReference type="EMBL" id="TGX80518.1"/>
    </source>
</evidence>
<sequence length="893" mass="102161">MRLAFENKKVRDYIQRNYEVFEDILPLMYQPRSAGIHASAVIVVPEYVKGQKVECFNVLPVRKMDGLLVSEISGNDVDAIGLLKNDVLGIVELERIADVLRLIQQNYGKTITIDDILNGDLNNQKVYQLIRKGLTQGVFQMSGDGITRYIMGMRPDNINDLIASVALFRPGTLDSGAAAGYVKCKNGQETPEYLWSTYDILKDTFGYMCYQEQISQTAQKIGSLSLADGVNLVKALSKKKLEKVRKFKDKYFDGAKKNGCPKEAAERIWSNVEDAAKYSFNKCICGDEYLWGRHKTHGNKNAITIAEAYKTMNDLQWAKRHNKLSLRSKYLRCGYGTCWSLNAEKRLVINRVKDIRYEGVRPVYRITLETGETIDVTSNHRHPTVNGIKRTDELIVGVDEMYVRAGYVKEDTCYRFTDKGRINNTAYHSNANVEHYTYNSRVGHEGFIHRDTAYTRLKYYKNNLMKNYCEECGAENCRLEIHHINGCHGIAGENFNNLQTLCVSCHKKKHYVMGRTKMGCKGIYTRTSKIIAIDYVGKKDVYDVEMEAPYHTFTTGNGVVTHNSHATAYGLTGYIGAWLKTYYPTAFYTVILKHQKEKELPKLMREMKIMGGTTIVAPDINVSGTDFITDFNTGNIHWSLSRIKQLGVRGVKYIMEDRDKFGPYTSIEEFIDRIFKYKLKKYQYWDDPDTKEQYDRCPVNARGVKHLIIAGAFDKVENVLSVVERYGILARAASHLGFVIKPTEIPEDLRDKHYFWSEQQIKLSGMGEIDYERIFNEEKAPHFIFYPLSALNTIYEQSSQVSNPAICATITEVSEKSFKDKKTGETKHFGKVQIRQNTDIATVILWPDAWEAKRDIFTGKVGHMVISGVMIKYSDYEKKLAMNITPKSYTKIL</sequence>
<comment type="caution">
    <text evidence="1">The sequence shown here is derived from an EMBL/GenBank/DDBJ whole genome shotgun (WGS) entry which is preliminary data.</text>
</comment>
<protein>
    <submittedName>
        <fullName evidence="1">Uncharacterized protein</fullName>
    </submittedName>
</protein>
<evidence type="ECO:0000313" key="2">
    <source>
        <dbReference type="Proteomes" id="UP000308886"/>
    </source>
</evidence>
<organism evidence="1 2">
    <name type="scientific">Palleniella muris</name>
    <dbReference type="NCBI Taxonomy" id="3038145"/>
    <lineage>
        <taxon>Bacteria</taxon>
        <taxon>Pseudomonadati</taxon>
        <taxon>Bacteroidota</taxon>
        <taxon>Bacteroidia</taxon>
        <taxon>Bacteroidales</taxon>
        <taxon>Prevotellaceae</taxon>
        <taxon>Palleniella</taxon>
    </lineage>
</organism>
<reference evidence="1" key="1">
    <citation type="submission" date="2019-04" db="EMBL/GenBank/DDBJ databases">
        <title>Microbes associate with the intestines of laboratory mice.</title>
        <authorList>
            <person name="Navarre W."/>
            <person name="Wong E."/>
            <person name="Huang K."/>
            <person name="Tropini C."/>
            <person name="Ng K."/>
            <person name="Yu B."/>
        </authorList>
    </citation>
    <scope>NUCLEOTIDE SEQUENCE</scope>
    <source>
        <strain evidence="1">NM73_A23</strain>
    </source>
</reference>
<dbReference type="Proteomes" id="UP000308886">
    <property type="component" value="Unassembled WGS sequence"/>
</dbReference>
<name>A0AC61QMM5_9BACT</name>
<dbReference type="EMBL" id="SRZC01000025">
    <property type="protein sequence ID" value="TGX80518.1"/>
    <property type="molecule type" value="Genomic_DNA"/>
</dbReference>
<gene>
    <name evidence="1" type="ORF">E5358_12745</name>
</gene>
<accession>A0AC61QMM5</accession>
<proteinExistence type="predicted"/>
<keyword evidence="2" id="KW-1185">Reference proteome</keyword>